<dbReference type="AlphaFoldDB" id="A0A842HGE4"/>
<dbReference type="PANTHER" id="PTHR42985:SF40">
    <property type="entry name" value="LD47995P-RELATED"/>
    <property type="match status" value="1"/>
</dbReference>
<feature type="transmembrane region" description="Helical" evidence="12">
    <location>
        <begin position="281"/>
        <end position="307"/>
    </location>
</feature>
<dbReference type="Gene3D" id="1.20.1730.10">
    <property type="entry name" value="Sodium/glucose cotransporter"/>
    <property type="match status" value="1"/>
</dbReference>
<dbReference type="PROSITE" id="PS50283">
    <property type="entry name" value="NA_SOLUT_SYMP_3"/>
    <property type="match status" value="1"/>
</dbReference>
<dbReference type="Pfam" id="PF00474">
    <property type="entry name" value="SSF"/>
    <property type="match status" value="1"/>
</dbReference>
<protein>
    <submittedName>
        <fullName evidence="13">Sodium/solute symporter</fullName>
    </submittedName>
</protein>
<comment type="similarity">
    <text evidence="2 11">Belongs to the sodium:solute symporter (SSF) (TC 2.A.21) family.</text>
</comment>
<dbReference type="GO" id="GO:0006814">
    <property type="term" value="P:sodium ion transport"/>
    <property type="evidence" value="ECO:0007669"/>
    <property type="project" value="UniProtKB-KW"/>
</dbReference>
<evidence type="ECO:0000256" key="2">
    <source>
        <dbReference type="ARBA" id="ARBA00006434"/>
    </source>
</evidence>
<evidence type="ECO:0000313" key="13">
    <source>
        <dbReference type="EMBL" id="MBC2595250.1"/>
    </source>
</evidence>
<reference evidence="13 14" key="1">
    <citation type="submission" date="2020-07" db="EMBL/GenBank/DDBJ databases">
        <authorList>
            <person name="Feng X."/>
        </authorList>
    </citation>
    <scope>NUCLEOTIDE SEQUENCE [LARGE SCALE GENOMIC DNA]</scope>
    <source>
        <strain evidence="13 14">JCM31066</strain>
    </source>
</reference>
<keyword evidence="14" id="KW-1185">Reference proteome</keyword>
<feature type="transmembrane region" description="Helical" evidence="12">
    <location>
        <begin position="387"/>
        <end position="407"/>
    </location>
</feature>
<feature type="transmembrane region" description="Helical" evidence="12">
    <location>
        <begin position="117"/>
        <end position="141"/>
    </location>
</feature>
<evidence type="ECO:0000256" key="4">
    <source>
        <dbReference type="ARBA" id="ARBA00022475"/>
    </source>
</evidence>
<evidence type="ECO:0000256" key="6">
    <source>
        <dbReference type="ARBA" id="ARBA00022989"/>
    </source>
</evidence>
<dbReference type="InterPro" id="IPR038377">
    <property type="entry name" value="Na/Glc_symporter_sf"/>
</dbReference>
<name>A0A842HGE4_9BACT</name>
<feature type="transmembrane region" description="Helical" evidence="12">
    <location>
        <begin position="180"/>
        <end position="201"/>
    </location>
</feature>
<keyword evidence="9 12" id="KW-0472">Membrane</keyword>
<evidence type="ECO:0000256" key="3">
    <source>
        <dbReference type="ARBA" id="ARBA00022448"/>
    </source>
</evidence>
<accession>A0A842HGE4</accession>
<dbReference type="Proteomes" id="UP000546464">
    <property type="component" value="Unassembled WGS sequence"/>
</dbReference>
<feature type="transmembrane region" description="Helical" evidence="12">
    <location>
        <begin position="446"/>
        <end position="464"/>
    </location>
</feature>
<keyword evidence="6 12" id="KW-1133">Transmembrane helix</keyword>
<dbReference type="PANTHER" id="PTHR42985">
    <property type="entry name" value="SODIUM-COUPLED MONOCARBOXYLATE TRANSPORTER"/>
    <property type="match status" value="1"/>
</dbReference>
<sequence>MKIGPVDICVLVIYFIIQIGIGVYVGRKNKSSDQYFLGGKSFGGFVIGISFIGSVISSVTFIATPADGFKTAWLRFMPNLAFPIVTLLAAWLLVPFFRRGTITSAYQYLSLRFHNSISTYASIIFIGTQLLRTSMITYLLSLLVAEMTGLTFAHSVLLVVGVTAVYTVKGGLSAVIWTDVIQTIVLLGSAIVCIGLIIYHVPGGLGGIIHDGMANNKFSFFDFDLETRGLVATPWFGGLSEKTVLLIIIVGLMQYLNLQFDQSTVQRWCSAKSAWDARKSMIVLSIGALPIWAMFYFLGSCLFVYFLHNPSDLADAVLQGYEKAERILPYFIMNHLPVGIVGLMIAGAMAAAMSTLSACINVTSMVSVNDLYVKYINPRASGKHQLILGKSLSILVSVFMIGGALGIEALDVITLTDFLLAAGVVITIGIPAIFIAGMFTRRVCTVTIWLGLAPSIFLMLWSMASSTGYLPDSCTIHIPLYYLSIIGNVLTLTLALLLSLFIKPKPRDLTDLTIWDQSKDSLE</sequence>
<evidence type="ECO:0000256" key="5">
    <source>
        <dbReference type="ARBA" id="ARBA00022692"/>
    </source>
</evidence>
<keyword evidence="8" id="KW-0406">Ion transport</keyword>
<evidence type="ECO:0000256" key="9">
    <source>
        <dbReference type="ARBA" id="ARBA00023136"/>
    </source>
</evidence>
<organism evidence="13 14">
    <name type="scientific">Ruficoccus amylovorans</name>
    <dbReference type="NCBI Taxonomy" id="1804625"/>
    <lineage>
        <taxon>Bacteria</taxon>
        <taxon>Pseudomonadati</taxon>
        <taxon>Verrucomicrobiota</taxon>
        <taxon>Opitutia</taxon>
        <taxon>Puniceicoccales</taxon>
        <taxon>Cerasicoccaceae</taxon>
        <taxon>Ruficoccus</taxon>
    </lineage>
</organism>
<keyword evidence="5 12" id="KW-0812">Transmembrane</keyword>
<gene>
    <name evidence="13" type="ORF">H5P28_13360</name>
</gene>
<feature type="transmembrane region" description="Helical" evidence="12">
    <location>
        <begin position="6"/>
        <end position="25"/>
    </location>
</feature>
<dbReference type="GO" id="GO:0015293">
    <property type="term" value="F:symporter activity"/>
    <property type="evidence" value="ECO:0007669"/>
    <property type="project" value="TreeGrafter"/>
</dbReference>
<feature type="transmembrane region" description="Helical" evidence="12">
    <location>
        <begin position="419"/>
        <end position="439"/>
    </location>
</feature>
<feature type="transmembrane region" description="Helical" evidence="12">
    <location>
        <begin position="147"/>
        <end position="168"/>
    </location>
</feature>
<proteinExistence type="inferred from homology"/>
<feature type="transmembrane region" description="Helical" evidence="12">
    <location>
        <begin position="338"/>
        <end position="366"/>
    </location>
</feature>
<dbReference type="InterPro" id="IPR051163">
    <property type="entry name" value="Sodium:Solute_Symporter_SSF"/>
</dbReference>
<feature type="transmembrane region" description="Helical" evidence="12">
    <location>
        <begin position="480"/>
        <end position="502"/>
    </location>
</feature>
<dbReference type="NCBIfam" id="TIGR00813">
    <property type="entry name" value="sss"/>
    <property type="match status" value="1"/>
</dbReference>
<keyword evidence="10" id="KW-0739">Sodium transport</keyword>
<evidence type="ECO:0000256" key="1">
    <source>
        <dbReference type="ARBA" id="ARBA00004651"/>
    </source>
</evidence>
<evidence type="ECO:0000256" key="7">
    <source>
        <dbReference type="ARBA" id="ARBA00023053"/>
    </source>
</evidence>
<keyword evidence="7" id="KW-0915">Sodium</keyword>
<keyword evidence="4" id="KW-1003">Cell membrane</keyword>
<dbReference type="EMBL" id="JACHVB010000035">
    <property type="protein sequence ID" value="MBC2595250.1"/>
    <property type="molecule type" value="Genomic_DNA"/>
</dbReference>
<evidence type="ECO:0000256" key="12">
    <source>
        <dbReference type="SAM" id="Phobius"/>
    </source>
</evidence>
<dbReference type="InterPro" id="IPR001734">
    <property type="entry name" value="Na/solute_symporter"/>
</dbReference>
<comment type="caution">
    <text evidence="13">The sequence shown here is derived from an EMBL/GenBank/DDBJ whole genome shotgun (WGS) entry which is preliminary data.</text>
</comment>
<feature type="transmembrane region" description="Helical" evidence="12">
    <location>
        <begin position="45"/>
        <end position="64"/>
    </location>
</feature>
<keyword evidence="3" id="KW-0813">Transport</keyword>
<evidence type="ECO:0000313" key="14">
    <source>
        <dbReference type="Proteomes" id="UP000546464"/>
    </source>
</evidence>
<evidence type="ECO:0000256" key="8">
    <source>
        <dbReference type="ARBA" id="ARBA00023065"/>
    </source>
</evidence>
<dbReference type="RefSeq" id="WP_185676205.1">
    <property type="nucleotide sequence ID" value="NZ_JACHVB010000035.1"/>
</dbReference>
<comment type="subcellular location">
    <subcellularLocation>
        <location evidence="1">Cell membrane</location>
        <topology evidence="1">Multi-pass membrane protein</topology>
    </subcellularLocation>
</comment>
<dbReference type="GO" id="GO:0005886">
    <property type="term" value="C:plasma membrane"/>
    <property type="evidence" value="ECO:0007669"/>
    <property type="project" value="UniProtKB-SubCell"/>
</dbReference>
<feature type="transmembrane region" description="Helical" evidence="12">
    <location>
        <begin position="76"/>
        <end position="97"/>
    </location>
</feature>
<evidence type="ECO:0000256" key="10">
    <source>
        <dbReference type="ARBA" id="ARBA00023201"/>
    </source>
</evidence>
<evidence type="ECO:0000256" key="11">
    <source>
        <dbReference type="RuleBase" id="RU362091"/>
    </source>
</evidence>